<evidence type="ECO:0000313" key="4">
    <source>
        <dbReference type="EMBL" id="GMN52652.1"/>
    </source>
</evidence>
<feature type="domain" description="Disease resistance protein winged helix" evidence="3">
    <location>
        <begin position="17"/>
        <end position="90"/>
    </location>
</feature>
<dbReference type="Pfam" id="PF23559">
    <property type="entry name" value="WHD_DRP"/>
    <property type="match status" value="1"/>
</dbReference>
<evidence type="ECO:0000256" key="1">
    <source>
        <dbReference type="ARBA" id="ARBA00022737"/>
    </source>
</evidence>
<dbReference type="InterPro" id="IPR058922">
    <property type="entry name" value="WHD_DRP"/>
</dbReference>
<reference evidence="4" key="1">
    <citation type="submission" date="2023-07" db="EMBL/GenBank/DDBJ databases">
        <title>draft genome sequence of fig (Ficus carica).</title>
        <authorList>
            <person name="Takahashi T."/>
            <person name="Nishimura K."/>
        </authorList>
    </citation>
    <scope>NUCLEOTIDE SEQUENCE</scope>
</reference>
<comment type="caution">
    <text evidence="4">The sequence shown here is derived from an EMBL/GenBank/DDBJ whole genome shotgun (WGS) entry which is preliminary data.</text>
</comment>
<keyword evidence="1" id="KW-0677">Repeat</keyword>
<evidence type="ECO:0000256" key="2">
    <source>
        <dbReference type="ARBA" id="ARBA00022821"/>
    </source>
</evidence>
<dbReference type="PANTHER" id="PTHR47186:SF3">
    <property type="entry name" value="OS09G0267800 PROTEIN"/>
    <property type="match status" value="1"/>
</dbReference>
<proteinExistence type="predicted"/>
<evidence type="ECO:0000313" key="5">
    <source>
        <dbReference type="Proteomes" id="UP001187192"/>
    </source>
</evidence>
<dbReference type="InterPro" id="IPR036388">
    <property type="entry name" value="WH-like_DNA-bd_sf"/>
</dbReference>
<keyword evidence="2" id="KW-0611">Plant defense</keyword>
<sequence length="364" mass="41670">MKLSIAIERSCLLSCSVFPRDLTIERDNKVVQWWSAMVLGLHHSNEIENLKDELPSCFEKFVDRRWLQIKEKDYKGNVGAFKMHKFVHDFHRLLFKDGSNGSLETLLAMLPYREANKSYREVNTLKIEGCNSLQGLPNGIRRLIHLRTLDMFVVPSPEDEGNSEAFLRIEDLDQMKDFRRFSIQIYRSGNMETADDQNLLVKLPNLKRLEVRRRRSTTINLGLMDSLRSLKRNVLESCQTWETRPPLGNFSSLEALIKIMDRVEEVGSEFLGLSGVVATSFPALKEFHFNSLHGWKTWEWNAIAREERGNHGSQVLKQRCQVGVGEDWHKISLIPNIFIDGEAMNSSEVQGGLSSSTTTSPGSI</sequence>
<protein>
    <recommendedName>
        <fullName evidence="3">Disease resistance protein winged helix domain-containing protein</fullName>
    </recommendedName>
</protein>
<gene>
    <name evidence="4" type="ORF">TIFTF001_021796</name>
</gene>
<dbReference type="Proteomes" id="UP001187192">
    <property type="component" value="Unassembled WGS sequence"/>
</dbReference>
<accession>A0AA88AGK6</accession>
<dbReference type="PANTHER" id="PTHR47186">
    <property type="entry name" value="LEUCINE-RICH REPEAT-CONTAINING PROTEIN 57"/>
    <property type="match status" value="1"/>
</dbReference>
<dbReference type="InterPro" id="IPR032675">
    <property type="entry name" value="LRR_dom_sf"/>
</dbReference>
<dbReference type="Gene3D" id="1.10.10.10">
    <property type="entry name" value="Winged helix-like DNA-binding domain superfamily/Winged helix DNA-binding domain"/>
    <property type="match status" value="1"/>
</dbReference>
<name>A0AA88AGK6_FICCA</name>
<organism evidence="4 5">
    <name type="scientific">Ficus carica</name>
    <name type="common">Common fig</name>
    <dbReference type="NCBI Taxonomy" id="3494"/>
    <lineage>
        <taxon>Eukaryota</taxon>
        <taxon>Viridiplantae</taxon>
        <taxon>Streptophyta</taxon>
        <taxon>Embryophyta</taxon>
        <taxon>Tracheophyta</taxon>
        <taxon>Spermatophyta</taxon>
        <taxon>Magnoliopsida</taxon>
        <taxon>eudicotyledons</taxon>
        <taxon>Gunneridae</taxon>
        <taxon>Pentapetalae</taxon>
        <taxon>rosids</taxon>
        <taxon>fabids</taxon>
        <taxon>Rosales</taxon>
        <taxon>Moraceae</taxon>
        <taxon>Ficeae</taxon>
        <taxon>Ficus</taxon>
    </lineage>
</organism>
<keyword evidence="5" id="KW-1185">Reference proteome</keyword>
<dbReference type="EMBL" id="BTGU01000042">
    <property type="protein sequence ID" value="GMN52652.1"/>
    <property type="molecule type" value="Genomic_DNA"/>
</dbReference>
<dbReference type="AlphaFoldDB" id="A0AA88AGK6"/>
<dbReference type="Gene3D" id="3.80.10.10">
    <property type="entry name" value="Ribonuclease Inhibitor"/>
    <property type="match status" value="1"/>
</dbReference>
<dbReference type="GO" id="GO:0006952">
    <property type="term" value="P:defense response"/>
    <property type="evidence" value="ECO:0007669"/>
    <property type="project" value="UniProtKB-KW"/>
</dbReference>
<dbReference type="SUPFAM" id="SSF52058">
    <property type="entry name" value="L domain-like"/>
    <property type="match status" value="1"/>
</dbReference>
<evidence type="ECO:0000259" key="3">
    <source>
        <dbReference type="Pfam" id="PF23559"/>
    </source>
</evidence>